<dbReference type="Proteomes" id="UP000019062">
    <property type="component" value="Unassembled WGS sequence"/>
</dbReference>
<dbReference type="AlphaFoldDB" id="W4EPB6"/>
<protein>
    <recommendedName>
        <fullName evidence="1">Aminoglycoside phosphotransferase domain-containing protein</fullName>
    </recommendedName>
</protein>
<proteinExistence type="predicted"/>
<dbReference type="InterPro" id="IPR011009">
    <property type="entry name" value="Kinase-like_dom_sf"/>
</dbReference>
<dbReference type="SUPFAM" id="SSF56112">
    <property type="entry name" value="Protein kinase-like (PK-like)"/>
    <property type="match status" value="1"/>
</dbReference>
<organism evidence="2 3">
    <name type="scientific">Viridibacillus arenosi FSL R5-213</name>
    <dbReference type="NCBI Taxonomy" id="1227360"/>
    <lineage>
        <taxon>Bacteria</taxon>
        <taxon>Bacillati</taxon>
        <taxon>Bacillota</taxon>
        <taxon>Bacilli</taxon>
        <taxon>Bacillales</taxon>
        <taxon>Caryophanaceae</taxon>
        <taxon>Viridibacillus</taxon>
    </lineage>
</organism>
<dbReference type="Gene3D" id="3.90.1200.10">
    <property type="match status" value="1"/>
</dbReference>
<feature type="domain" description="Aminoglycoside phosphotransferase" evidence="1">
    <location>
        <begin position="118"/>
        <end position="198"/>
    </location>
</feature>
<dbReference type="RefSeq" id="WP_051448771.1">
    <property type="nucleotide sequence ID" value="NZ_ASQA01000034.1"/>
</dbReference>
<dbReference type="PATRIC" id="fig|1227360.4.peg.3193"/>
<gene>
    <name evidence="2" type="ORF">C176_15672</name>
</gene>
<dbReference type="InterPro" id="IPR002575">
    <property type="entry name" value="Aminoglycoside_PTrfase"/>
</dbReference>
<dbReference type="EMBL" id="ASQA01000034">
    <property type="protein sequence ID" value="ETT82443.1"/>
    <property type="molecule type" value="Genomic_DNA"/>
</dbReference>
<comment type="caution">
    <text evidence="2">The sequence shown here is derived from an EMBL/GenBank/DDBJ whole genome shotgun (WGS) entry which is preliminary data.</text>
</comment>
<accession>W4EPB6</accession>
<dbReference type="eggNOG" id="COG0510">
    <property type="taxonomic scope" value="Bacteria"/>
</dbReference>
<dbReference type="Pfam" id="PF01636">
    <property type="entry name" value="APH"/>
    <property type="match status" value="1"/>
</dbReference>
<name>W4EPB6_9BACL</name>
<evidence type="ECO:0000313" key="3">
    <source>
        <dbReference type="Proteomes" id="UP000019062"/>
    </source>
</evidence>
<reference evidence="2 3" key="1">
    <citation type="journal article" date="2014" name="BMC Genomics">
        <title>Genomic comparison of sporeforming bacilli isolated from milk.</title>
        <authorList>
            <person name="Moreno Switt A.I."/>
            <person name="Andrus A.D."/>
            <person name="Ranieri M.L."/>
            <person name="Orsi R.H."/>
            <person name="Ivy R."/>
            <person name="den Bakker H.C."/>
            <person name="Martin N.H."/>
            <person name="Wiedmann M."/>
            <person name="Boor K.J."/>
        </authorList>
    </citation>
    <scope>NUCLEOTIDE SEQUENCE [LARGE SCALE GENOMIC DNA]</scope>
    <source>
        <strain evidence="2 3">FSL R5-213</strain>
    </source>
</reference>
<keyword evidence="3" id="KW-1185">Reference proteome</keyword>
<dbReference type="InterPro" id="IPR052077">
    <property type="entry name" value="CcrZ_PhaseVar_Mediator"/>
</dbReference>
<dbReference type="PANTHER" id="PTHR40086:SF1">
    <property type="entry name" value="CELL CYCLE REGULATOR CCRZ"/>
    <property type="match status" value="1"/>
</dbReference>
<sequence length="287" mass="33433">MNQSGIFRRVKPNVWQWTINGHNYSIKRYTNKGTADKVRIVHQQLKKAKFPNILPVIASDDPTAIVQPWASNVRAVKFNRMQERTKTLELLYKLHATNSDINWPEFGVFLPQYDLQLKWQDRLSKFKAKKEQIAQFLGVPAVDQLIIYAEQALKSMQLVKNKKTTILHGDVVHHNFLMTEKGKVYLIDFDLAAVGHAEDEIIMWMHRVLPHVDYNLPKLLEEQPLLQGFPKEQLLAIRYPNELLREWLYVDVIATQRKAAFIEELVAFTNVALSSWPKLWYDSGSLE</sequence>
<evidence type="ECO:0000259" key="1">
    <source>
        <dbReference type="Pfam" id="PF01636"/>
    </source>
</evidence>
<dbReference type="PANTHER" id="PTHR40086">
    <property type="entry name" value="PHOSPHOTRANSFERASE YTMP-RELATED"/>
    <property type="match status" value="1"/>
</dbReference>
<evidence type="ECO:0000313" key="2">
    <source>
        <dbReference type="EMBL" id="ETT82443.1"/>
    </source>
</evidence>